<name>A0A2T4AA10_TRIHA</name>
<organism evidence="1 2">
    <name type="scientific">Trichoderma harzianum CBS 226.95</name>
    <dbReference type="NCBI Taxonomy" id="983964"/>
    <lineage>
        <taxon>Eukaryota</taxon>
        <taxon>Fungi</taxon>
        <taxon>Dikarya</taxon>
        <taxon>Ascomycota</taxon>
        <taxon>Pezizomycotina</taxon>
        <taxon>Sordariomycetes</taxon>
        <taxon>Hypocreomycetidae</taxon>
        <taxon>Hypocreales</taxon>
        <taxon>Hypocreaceae</taxon>
        <taxon>Trichoderma</taxon>
    </lineage>
</organism>
<protein>
    <submittedName>
        <fullName evidence="1">Uncharacterized protein</fullName>
    </submittedName>
</protein>
<proteinExistence type="predicted"/>
<dbReference type="AlphaFoldDB" id="A0A2T4AA10"/>
<dbReference type="EMBL" id="KZ679681">
    <property type="protein sequence ID" value="PTB53833.1"/>
    <property type="molecule type" value="Genomic_DNA"/>
</dbReference>
<keyword evidence="2" id="KW-1185">Reference proteome</keyword>
<evidence type="ECO:0000313" key="1">
    <source>
        <dbReference type="EMBL" id="PTB53833.1"/>
    </source>
</evidence>
<evidence type="ECO:0000313" key="2">
    <source>
        <dbReference type="Proteomes" id="UP000241690"/>
    </source>
</evidence>
<dbReference type="GeneID" id="36627758"/>
<gene>
    <name evidence="1" type="ORF">M431DRAFT_508888</name>
</gene>
<dbReference type="RefSeq" id="XP_024773510.1">
    <property type="nucleotide sequence ID" value="XM_024919189.1"/>
</dbReference>
<sequence>MEPGNTQYQTLIRDDVPLKNAKSSLYPQGARAFLSAELSPKNIGGCNGDIRAGIWNLIDRVELLACAPCY</sequence>
<accession>A0A2T4AA10</accession>
<dbReference type="Proteomes" id="UP000241690">
    <property type="component" value="Unassembled WGS sequence"/>
</dbReference>
<reference evidence="1 2" key="1">
    <citation type="submission" date="2016-07" db="EMBL/GenBank/DDBJ databases">
        <title>Multiple horizontal gene transfer events from other fungi enriched the ability of initially mycotrophic Trichoderma (Ascomycota) to feed on dead plant biomass.</title>
        <authorList>
            <consortium name="DOE Joint Genome Institute"/>
            <person name="Aerts A."/>
            <person name="Atanasova L."/>
            <person name="Chenthamara K."/>
            <person name="Zhang J."/>
            <person name="Grujic M."/>
            <person name="Henrissat B."/>
            <person name="Kuo A."/>
            <person name="Salamov A."/>
            <person name="Lipzen A."/>
            <person name="Labutti K."/>
            <person name="Barry K."/>
            <person name="Miao Y."/>
            <person name="Rahimi M.J."/>
            <person name="Shen Q."/>
            <person name="Grigoriev I.V."/>
            <person name="Kubicek C.P."/>
            <person name="Druzhinina I.S."/>
        </authorList>
    </citation>
    <scope>NUCLEOTIDE SEQUENCE [LARGE SCALE GENOMIC DNA]</scope>
    <source>
        <strain evidence="1 2">CBS 226.95</strain>
    </source>
</reference>